<evidence type="ECO:0000259" key="13">
    <source>
        <dbReference type="PROSITE" id="PS00794"/>
    </source>
</evidence>
<sequence>MKRVQPGGAPDNPSAREPVRVALGLGSNIGDKRAFVRTAIEQIAQSDGITVVARSADYRTAPWGLADQDWFVNACIVVETTLSAEDLLARALEIERRLGRVRDIRWGPRKIDIDVLVYAGEEIAEEGLSIPHPRIAERAFVLVPLAEIWPDAPVGGGLTAAGALAACTDADTIEMLRD</sequence>
<organism evidence="14 15">
    <name type="scientific">Breoghania corrubedonensis</name>
    <dbReference type="NCBI Taxonomy" id="665038"/>
    <lineage>
        <taxon>Bacteria</taxon>
        <taxon>Pseudomonadati</taxon>
        <taxon>Pseudomonadota</taxon>
        <taxon>Alphaproteobacteria</taxon>
        <taxon>Hyphomicrobiales</taxon>
        <taxon>Stappiaceae</taxon>
        <taxon>Breoghania</taxon>
    </lineage>
</organism>
<name>A0A2T5VH62_9HYPH</name>
<keyword evidence="7 14" id="KW-0418">Kinase</keyword>
<evidence type="ECO:0000256" key="12">
    <source>
        <dbReference type="ARBA" id="ARBA00033413"/>
    </source>
</evidence>
<dbReference type="PANTHER" id="PTHR43071:SF1">
    <property type="entry name" value="2-AMINO-4-HYDROXY-6-HYDROXYMETHYLDIHYDROPTERIDINE PYROPHOSPHOKINASE"/>
    <property type="match status" value="1"/>
</dbReference>
<keyword evidence="5" id="KW-0808">Transferase</keyword>
<dbReference type="GO" id="GO:0003848">
    <property type="term" value="F:2-amino-4-hydroxy-6-hydroxymethyldihydropteridine diphosphokinase activity"/>
    <property type="evidence" value="ECO:0007669"/>
    <property type="project" value="UniProtKB-EC"/>
</dbReference>
<dbReference type="PANTHER" id="PTHR43071">
    <property type="entry name" value="2-AMINO-4-HYDROXY-6-HYDROXYMETHYLDIHYDROPTERIDINE PYROPHOSPHOKINASE"/>
    <property type="match status" value="1"/>
</dbReference>
<evidence type="ECO:0000256" key="8">
    <source>
        <dbReference type="ARBA" id="ARBA00022840"/>
    </source>
</evidence>
<evidence type="ECO:0000256" key="9">
    <source>
        <dbReference type="ARBA" id="ARBA00022909"/>
    </source>
</evidence>
<evidence type="ECO:0000256" key="11">
    <source>
        <dbReference type="ARBA" id="ARBA00029766"/>
    </source>
</evidence>
<comment type="function">
    <text evidence="10">Catalyzes the transfer of pyrophosphate from adenosine triphosphate (ATP) to 6-hydroxymethyl-7,8-dihydropterin, an enzymatic step in folate biosynthesis pathway.</text>
</comment>
<accession>A0A2T5VH62</accession>
<dbReference type="InterPro" id="IPR035907">
    <property type="entry name" value="Hppk_sf"/>
</dbReference>
<evidence type="ECO:0000256" key="2">
    <source>
        <dbReference type="ARBA" id="ARBA00005810"/>
    </source>
</evidence>
<evidence type="ECO:0000256" key="10">
    <source>
        <dbReference type="ARBA" id="ARBA00029409"/>
    </source>
</evidence>
<evidence type="ECO:0000256" key="4">
    <source>
        <dbReference type="ARBA" id="ARBA00016218"/>
    </source>
</evidence>
<dbReference type="GO" id="GO:0046654">
    <property type="term" value="P:tetrahydrofolate biosynthetic process"/>
    <property type="evidence" value="ECO:0007669"/>
    <property type="project" value="UniProtKB-UniPathway"/>
</dbReference>
<dbReference type="GO" id="GO:0046656">
    <property type="term" value="P:folic acid biosynthetic process"/>
    <property type="evidence" value="ECO:0007669"/>
    <property type="project" value="UniProtKB-KW"/>
</dbReference>
<gene>
    <name evidence="14" type="ORF">C8N35_1011140</name>
</gene>
<dbReference type="CDD" id="cd00483">
    <property type="entry name" value="HPPK"/>
    <property type="match status" value="1"/>
</dbReference>
<dbReference type="OrthoDB" id="9808041at2"/>
<dbReference type="Proteomes" id="UP000244081">
    <property type="component" value="Unassembled WGS sequence"/>
</dbReference>
<reference evidence="14 15" key="1">
    <citation type="submission" date="2018-04" db="EMBL/GenBank/DDBJ databases">
        <title>Genomic Encyclopedia of Archaeal and Bacterial Type Strains, Phase II (KMG-II): from individual species to whole genera.</title>
        <authorList>
            <person name="Goeker M."/>
        </authorList>
    </citation>
    <scope>NUCLEOTIDE SEQUENCE [LARGE SCALE GENOMIC DNA]</scope>
    <source>
        <strain evidence="14 15">DSM 23382</strain>
    </source>
</reference>
<evidence type="ECO:0000256" key="6">
    <source>
        <dbReference type="ARBA" id="ARBA00022741"/>
    </source>
</evidence>
<evidence type="ECO:0000313" key="15">
    <source>
        <dbReference type="Proteomes" id="UP000244081"/>
    </source>
</evidence>
<evidence type="ECO:0000313" key="14">
    <source>
        <dbReference type="EMBL" id="PTW63090.1"/>
    </source>
</evidence>
<keyword evidence="8" id="KW-0067">ATP-binding</keyword>
<protein>
    <recommendedName>
        <fullName evidence="4">2-amino-4-hydroxy-6-hydroxymethyldihydropteridine pyrophosphokinase</fullName>
        <ecNumber evidence="3">2.7.6.3</ecNumber>
    </recommendedName>
    <alternativeName>
        <fullName evidence="11">6-hydroxymethyl-7,8-dihydropterin pyrophosphokinase</fullName>
    </alternativeName>
    <alternativeName>
        <fullName evidence="12">7,8-dihydro-6-hydroxymethylpterin-pyrophosphokinase</fullName>
    </alternativeName>
</protein>
<comment type="pathway">
    <text evidence="1">Cofactor biosynthesis; tetrahydrofolate biosynthesis; 2-amino-4-hydroxy-6-hydroxymethyl-7,8-dihydropteridine diphosphate from 7,8-dihydroneopterin triphosphate: step 4/4.</text>
</comment>
<dbReference type="GO" id="GO:0005524">
    <property type="term" value="F:ATP binding"/>
    <property type="evidence" value="ECO:0007669"/>
    <property type="project" value="UniProtKB-KW"/>
</dbReference>
<feature type="domain" description="7,8-dihydro-6-hydroxymethylpterin-pyrophosphokinase" evidence="13">
    <location>
        <begin position="105"/>
        <end position="116"/>
    </location>
</feature>
<dbReference type="EC" id="2.7.6.3" evidence="3"/>
<evidence type="ECO:0000256" key="3">
    <source>
        <dbReference type="ARBA" id="ARBA00013253"/>
    </source>
</evidence>
<evidence type="ECO:0000256" key="7">
    <source>
        <dbReference type="ARBA" id="ARBA00022777"/>
    </source>
</evidence>
<dbReference type="NCBIfam" id="TIGR01498">
    <property type="entry name" value="folK"/>
    <property type="match status" value="1"/>
</dbReference>
<keyword evidence="15" id="KW-1185">Reference proteome</keyword>
<dbReference type="InterPro" id="IPR000550">
    <property type="entry name" value="Hppk"/>
</dbReference>
<dbReference type="EMBL" id="QAYG01000001">
    <property type="protein sequence ID" value="PTW63090.1"/>
    <property type="molecule type" value="Genomic_DNA"/>
</dbReference>
<dbReference type="AlphaFoldDB" id="A0A2T5VH62"/>
<comment type="caution">
    <text evidence="14">The sequence shown here is derived from an EMBL/GenBank/DDBJ whole genome shotgun (WGS) entry which is preliminary data.</text>
</comment>
<dbReference type="Pfam" id="PF01288">
    <property type="entry name" value="HPPK"/>
    <property type="match status" value="1"/>
</dbReference>
<dbReference type="SUPFAM" id="SSF55083">
    <property type="entry name" value="6-hydroxymethyl-7,8-dihydropterin pyrophosphokinase, HPPK"/>
    <property type="match status" value="1"/>
</dbReference>
<evidence type="ECO:0000256" key="1">
    <source>
        <dbReference type="ARBA" id="ARBA00005051"/>
    </source>
</evidence>
<comment type="similarity">
    <text evidence="2">Belongs to the HPPK family.</text>
</comment>
<dbReference type="Gene3D" id="3.30.70.560">
    <property type="entry name" value="7,8-Dihydro-6-hydroxymethylpterin-pyrophosphokinase HPPK"/>
    <property type="match status" value="1"/>
</dbReference>
<keyword evidence="6" id="KW-0547">Nucleotide-binding</keyword>
<dbReference type="RefSeq" id="WP_107988570.1">
    <property type="nucleotide sequence ID" value="NZ_QAYG01000001.1"/>
</dbReference>
<dbReference type="UniPathway" id="UPA00077">
    <property type="reaction ID" value="UER00155"/>
</dbReference>
<proteinExistence type="inferred from homology"/>
<dbReference type="GO" id="GO:0016301">
    <property type="term" value="F:kinase activity"/>
    <property type="evidence" value="ECO:0007669"/>
    <property type="project" value="UniProtKB-KW"/>
</dbReference>
<evidence type="ECO:0000256" key="5">
    <source>
        <dbReference type="ARBA" id="ARBA00022679"/>
    </source>
</evidence>
<dbReference type="PROSITE" id="PS00794">
    <property type="entry name" value="HPPK"/>
    <property type="match status" value="1"/>
</dbReference>
<keyword evidence="9" id="KW-0289">Folate biosynthesis</keyword>